<dbReference type="EMBL" id="UYJE01001424">
    <property type="protein sequence ID" value="VDI02033.1"/>
    <property type="molecule type" value="Genomic_DNA"/>
</dbReference>
<gene>
    <name evidence="1" type="ORF">MGAL_10B036813</name>
</gene>
<evidence type="ECO:0000313" key="2">
    <source>
        <dbReference type="Proteomes" id="UP000596742"/>
    </source>
</evidence>
<dbReference type="Proteomes" id="UP000596742">
    <property type="component" value="Unassembled WGS sequence"/>
</dbReference>
<accession>A0A8B6CAY6</accession>
<protein>
    <submittedName>
        <fullName evidence="1">Uncharacterized protein</fullName>
    </submittedName>
</protein>
<comment type="caution">
    <text evidence="1">The sequence shown here is derived from an EMBL/GenBank/DDBJ whole genome shotgun (WGS) entry which is preliminary data.</text>
</comment>
<evidence type="ECO:0000313" key="1">
    <source>
        <dbReference type="EMBL" id="VDI02033.1"/>
    </source>
</evidence>
<reference evidence="1" key="1">
    <citation type="submission" date="2018-11" db="EMBL/GenBank/DDBJ databases">
        <authorList>
            <person name="Alioto T."/>
            <person name="Alioto T."/>
        </authorList>
    </citation>
    <scope>NUCLEOTIDE SEQUENCE</scope>
</reference>
<dbReference type="AlphaFoldDB" id="A0A8B6CAY6"/>
<sequence>MECCQFVEAIFSSQLSFGELDTIFNDECEGNQVKHVIDEAVNKIEIYSQNDVELLNSEITEDEIVKAIKNLKNSKAPGIDAIVNENMKTTFVESKKTLFDVTLLTPLRMGVLDDSMIP</sequence>
<keyword evidence="2" id="KW-1185">Reference proteome</keyword>
<organism evidence="1 2">
    <name type="scientific">Mytilus galloprovincialis</name>
    <name type="common">Mediterranean mussel</name>
    <dbReference type="NCBI Taxonomy" id="29158"/>
    <lineage>
        <taxon>Eukaryota</taxon>
        <taxon>Metazoa</taxon>
        <taxon>Spiralia</taxon>
        <taxon>Lophotrochozoa</taxon>
        <taxon>Mollusca</taxon>
        <taxon>Bivalvia</taxon>
        <taxon>Autobranchia</taxon>
        <taxon>Pteriomorphia</taxon>
        <taxon>Mytilida</taxon>
        <taxon>Mytiloidea</taxon>
        <taxon>Mytilidae</taxon>
        <taxon>Mytilinae</taxon>
        <taxon>Mytilus</taxon>
    </lineage>
</organism>
<name>A0A8B6CAY6_MYTGA</name>
<proteinExistence type="predicted"/>